<name>A0AA38S1W0_9PEZI</name>
<proteinExistence type="inferred from homology"/>
<evidence type="ECO:0000256" key="1">
    <source>
        <dbReference type="ARBA" id="ARBA00004123"/>
    </source>
</evidence>
<accession>A0AA38S1W0</accession>
<protein>
    <recommendedName>
        <fullName evidence="4 10">Mediator of RNA polymerase II transcription subunit 7</fullName>
    </recommendedName>
</protein>
<dbReference type="GO" id="GO:0003712">
    <property type="term" value="F:transcription coregulator activity"/>
    <property type="evidence" value="ECO:0007669"/>
    <property type="project" value="InterPro"/>
</dbReference>
<dbReference type="PANTHER" id="PTHR21428:SF11">
    <property type="entry name" value="MEDIATOR OF RNA POLYMERASE II TRANSCRIPTION SUBUNIT 7"/>
    <property type="match status" value="1"/>
</dbReference>
<evidence type="ECO:0000256" key="3">
    <source>
        <dbReference type="ARBA" id="ARBA00011837"/>
    </source>
</evidence>
<dbReference type="PANTHER" id="PTHR21428">
    <property type="entry name" value="MEDIATOR OF RNA POLYMERASE II TRANSCRIPTION SUBUNIT 7"/>
    <property type="match status" value="1"/>
</dbReference>
<dbReference type="GO" id="GO:0006357">
    <property type="term" value="P:regulation of transcription by RNA polymerase II"/>
    <property type="evidence" value="ECO:0007669"/>
    <property type="project" value="InterPro"/>
</dbReference>
<evidence type="ECO:0000256" key="8">
    <source>
        <dbReference type="ARBA" id="ARBA00023242"/>
    </source>
</evidence>
<evidence type="ECO:0000256" key="11">
    <source>
        <dbReference type="SAM" id="MobiDB-lite"/>
    </source>
</evidence>
<keyword evidence="7 10" id="KW-0804">Transcription</keyword>
<dbReference type="Gene3D" id="6.10.140.200">
    <property type="match status" value="1"/>
</dbReference>
<keyword evidence="8 10" id="KW-0539">Nucleus</keyword>
<comment type="function">
    <text evidence="9">Component of the Mediator complex, a coactivator involved in the regulated transcription of nearly all RNA polymerase II-dependent genes. Mediator functions as a bridge to convey information from gene-specific regulatory proteins to the basal RNA polymerase II transcription machinery. Mediator is recruited to promoters by direct interactions with regulatory proteins and serves as a scaffold for the assembly of a functional preinitiation complex with RNA polymerase II and the general transcription factors.</text>
</comment>
<evidence type="ECO:0000256" key="6">
    <source>
        <dbReference type="ARBA" id="ARBA00023159"/>
    </source>
</evidence>
<dbReference type="SUPFAM" id="SSF140718">
    <property type="entry name" value="Mediator hinge subcomplex-like"/>
    <property type="match status" value="1"/>
</dbReference>
<organism evidence="12 13">
    <name type="scientific">Coniochaeta hoffmannii</name>
    <dbReference type="NCBI Taxonomy" id="91930"/>
    <lineage>
        <taxon>Eukaryota</taxon>
        <taxon>Fungi</taxon>
        <taxon>Dikarya</taxon>
        <taxon>Ascomycota</taxon>
        <taxon>Pezizomycotina</taxon>
        <taxon>Sordariomycetes</taxon>
        <taxon>Sordariomycetidae</taxon>
        <taxon>Coniochaetales</taxon>
        <taxon>Coniochaetaceae</taxon>
        <taxon>Coniochaeta</taxon>
    </lineage>
</organism>
<evidence type="ECO:0000256" key="10">
    <source>
        <dbReference type="RuleBase" id="RU364060"/>
    </source>
</evidence>
<dbReference type="GO" id="GO:0070847">
    <property type="term" value="C:core mediator complex"/>
    <property type="evidence" value="ECO:0007669"/>
    <property type="project" value="TreeGrafter"/>
</dbReference>
<dbReference type="GO" id="GO:0016592">
    <property type="term" value="C:mediator complex"/>
    <property type="evidence" value="ECO:0007669"/>
    <property type="project" value="InterPro"/>
</dbReference>
<keyword evidence="13" id="KW-1185">Reference proteome</keyword>
<evidence type="ECO:0000256" key="9">
    <source>
        <dbReference type="ARBA" id="ARBA00025687"/>
    </source>
</evidence>
<feature type="region of interest" description="Disordered" evidence="11">
    <location>
        <begin position="1"/>
        <end position="21"/>
    </location>
</feature>
<evidence type="ECO:0000256" key="4">
    <source>
        <dbReference type="ARBA" id="ARBA00020631"/>
    </source>
</evidence>
<dbReference type="InterPro" id="IPR044888">
    <property type="entry name" value="Mediatior_Med7_sf"/>
</dbReference>
<evidence type="ECO:0000313" key="12">
    <source>
        <dbReference type="EMBL" id="KAJ9152212.1"/>
    </source>
</evidence>
<evidence type="ECO:0000256" key="7">
    <source>
        <dbReference type="ARBA" id="ARBA00023163"/>
    </source>
</evidence>
<comment type="caution">
    <text evidence="12">The sequence shown here is derived from an EMBL/GenBank/DDBJ whole genome shotgun (WGS) entry which is preliminary data.</text>
</comment>
<sequence length="255" mass="28458">MADQALESASSTFPDPPPFWRDFTTDKVERMESLRTRYADQTGLDSSTIIRVPDVPEDLVNLQPPAEPADGKWRLFGMELTLKDELQSLESGGVERLAPSEEELEGKHIDRAFVLKRLAKSLLLNFLELMGVMGIAPEQGADKIQDIRTLLLNLHHILNEYRPHQAREQLIALMQDQLDAKRAETAAVRAVVDKAKRVLEGLGSIELPADGSVSTPEIGARPINSVQAKNHGRVHDELRRARGRDAWGALDRDFS</sequence>
<evidence type="ECO:0000313" key="13">
    <source>
        <dbReference type="Proteomes" id="UP001174691"/>
    </source>
</evidence>
<dbReference type="Proteomes" id="UP001174691">
    <property type="component" value="Unassembled WGS sequence"/>
</dbReference>
<keyword evidence="5 10" id="KW-0805">Transcription regulation</keyword>
<evidence type="ECO:0000256" key="5">
    <source>
        <dbReference type="ARBA" id="ARBA00023015"/>
    </source>
</evidence>
<comment type="subunit">
    <text evidence="3 10">Component of the Mediator complex.</text>
</comment>
<gene>
    <name evidence="12" type="ORF">NKR19_g4578</name>
</gene>
<dbReference type="Pfam" id="PF05983">
    <property type="entry name" value="Med7"/>
    <property type="match status" value="1"/>
</dbReference>
<dbReference type="InterPro" id="IPR037212">
    <property type="entry name" value="Med7/Med21-like"/>
</dbReference>
<reference evidence="12" key="1">
    <citation type="submission" date="2022-07" db="EMBL/GenBank/DDBJ databases">
        <title>Fungi with potential for degradation of polypropylene.</title>
        <authorList>
            <person name="Gostincar C."/>
        </authorList>
    </citation>
    <scope>NUCLEOTIDE SEQUENCE</scope>
    <source>
        <strain evidence="12">EXF-13287</strain>
    </source>
</reference>
<dbReference type="InterPro" id="IPR009244">
    <property type="entry name" value="Mediatior_Med7"/>
</dbReference>
<dbReference type="Gene3D" id="6.10.140.1520">
    <property type="match status" value="1"/>
</dbReference>
<dbReference type="AlphaFoldDB" id="A0AA38S1W0"/>
<comment type="similarity">
    <text evidence="2 10">Belongs to the Mediator complex subunit 7 family.</text>
</comment>
<evidence type="ECO:0000256" key="2">
    <source>
        <dbReference type="ARBA" id="ARBA00009994"/>
    </source>
</evidence>
<comment type="subcellular location">
    <subcellularLocation>
        <location evidence="1 10">Nucleus</location>
    </subcellularLocation>
</comment>
<keyword evidence="6 10" id="KW-0010">Activator</keyword>
<dbReference type="EMBL" id="JANBVN010000058">
    <property type="protein sequence ID" value="KAJ9152212.1"/>
    <property type="molecule type" value="Genomic_DNA"/>
</dbReference>